<feature type="signal peptide" evidence="2">
    <location>
        <begin position="1"/>
        <end position="21"/>
    </location>
</feature>
<dbReference type="EMBL" id="CAXLJM020000164">
    <property type="protein sequence ID" value="CAL8145201.1"/>
    <property type="molecule type" value="Genomic_DNA"/>
</dbReference>
<accession>A0ABP1S855</accession>
<gene>
    <name evidence="3" type="ORF">ODALV1_LOCUS30414</name>
</gene>
<keyword evidence="2" id="KW-0732">Signal</keyword>
<keyword evidence="1" id="KW-0472">Membrane</keyword>
<sequence>MASKICFIISIFTLYSPIGLAFPLQLPENCFINFIGTGTQTESIAAFIDTGKSIKQPFTFTVTLQHANKSINENDIIVNVENVTLQELYFRYTLKWRNPCNIFMLQTLTFNETVSAIHNSGYGTSDETLFFVQPPNLLEWNDHIEKFSELDKYSEFIFHANIIFMEPNSSRFGVHCYFCPPNPTRFHPINGISSLSYSQLKLFAQRLNGNGHRRHLVVNSAAGDLDVAECLKIDQDSTQRDRHKFYQHLHKYCAPPDVIIYIVTQHALNGTCVTHEKHVPDEELDDLEWFIHIRFAEGIVNPIPNEIIATRGSILTMQSFNHKALSCVSTRSMSQKLDYVILTVINGSTWLALLLVALAYAFLYKSLSRGLDTMWPLFSQPCWLSHPKNIICIHWICMILLSCIYGSSISSESVQLQDYPSMSTLVKNGYKLWLPRKRYLSMGASKYQKMAVLNLFKNGLGLDSLNSGSYQNEFENVIDFLYDGKNSTSVHIPEFQNLSKLLENLTKFKLFIISPTLTRNLGSAEESKGIINVNAKQICKFFELKQPNLDTKLRLWSYLSYRASHLLKTFSEFGIPVRFEKLKIDLDYKEIRKLNIHIAGACLTPKPIPFMSALGISVVALRFNRQIPQFYFHISTSKSIYRRQRGIQNSEFGTSDETLFSIHLPNWLEWDDHIDKFSALHKYSPFIFHTNIIFISPNSTYMGVHCYFCPPNLTRFYQINGRIWMISPSSYNQLKILAQQLNGNAHGRHVVVTSAVGELSVSECFKMDQHYTQRDRNMFYQHLQKYCAPPEVIIYVVGRQTINATFATQEKDVPDEELDDLEWFINVRYGEGIVTPIPNEIISTRGSILAMQNFKHTVLSCVTTRSISEKLDYVILTVIHGSTWFALLSVALVYAFLYKSLSRGLDTMWPLFSLPCLYNHPKKLIWVQWISMTFVSCIYESNISSDSVQLQDYPTISKLVKNGYKLWVPQKRYISIGASTSQKKAAVALFRNGFGRGPLSDGSYDQEFLNAVDFMYDGSSSNSAHLPDHDNLPKLIDTLWKLKLLPGSPTLERHLGSAAGSNGLINVNDNLVCKFVYLNNVKLDGILRVWSYL</sequence>
<evidence type="ECO:0000256" key="2">
    <source>
        <dbReference type="SAM" id="SignalP"/>
    </source>
</evidence>
<reference evidence="3 4" key="1">
    <citation type="submission" date="2024-08" db="EMBL/GenBank/DDBJ databases">
        <authorList>
            <person name="Cucini C."/>
            <person name="Frati F."/>
        </authorList>
    </citation>
    <scope>NUCLEOTIDE SEQUENCE [LARGE SCALE GENOMIC DNA]</scope>
</reference>
<proteinExistence type="predicted"/>
<feature type="chain" id="PRO_5046610393" evidence="2">
    <location>
        <begin position="22"/>
        <end position="1093"/>
    </location>
</feature>
<keyword evidence="1" id="KW-1133">Transmembrane helix</keyword>
<organism evidence="3 4">
    <name type="scientific">Orchesella dallaii</name>
    <dbReference type="NCBI Taxonomy" id="48710"/>
    <lineage>
        <taxon>Eukaryota</taxon>
        <taxon>Metazoa</taxon>
        <taxon>Ecdysozoa</taxon>
        <taxon>Arthropoda</taxon>
        <taxon>Hexapoda</taxon>
        <taxon>Collembola</taxon>
        <taxon>Entomobryomorpha</taxon>
        <taxon>Entomobryoidea</taxon>
        <taxon>Orchesellidae</taxon>
        <taxon>Orchesellinae</taxon>
        <taxon>Orchesella</taxon>
    </lineage>
</organism>
<keyword evidence="4" id="KW-1185">Reference proteome</keyword>
<evidence type="ECO:0000313" key="4">
    <source>
        <dbReference type="Proteomes" id="UP001642540"/>
    </source>
</evidence>
<keyword evidence="1" id="KW-0812">Transmembrane</keyword>
<feature type="transmembrane region" description="Helical" evidence="1">
    <location>
        <begin position="339"/>
        <end position="364"/>
    </location>
</feature>
<evidence type="ECO:0000256" key="1">
    <source>
        <dbReference type="SAM" id="Phobius"/>
    </source>
</evidence>
<protein>
    <submittedName>
        <fullName evidence="3">Uncharacterized protein</fullName>
    </submittedName>
</protein>
<evidence type="ECO:0000313" key="3">
    <source>
        <dbReference type="EMBL" id="CAL8145201.1"/>
    </source>
</evidence>
<comment type="caution">
    <text evidence="3">The sequence shown here is derived from an EMBL/GenBank/DDBJ whole genome shotgun (WGS) entry which is preliminary data.</text>
</comment>
<name>A0ABP1S855_9HEXA</name>
<feature type="transmembrane region" description="Helical" evidence="1">
    <location>
        <begin position="873"/>
        <end position="898"/>
    </location>
</feature>
<dbReference type="Proteomes" id="UP001642540">
    <property type="component" value="Unassembled WGS sequence"/>
</dbReference>